<evidence type="ECO:0000256" key="2">
    <source>
        <dbReference type="SAM" id="Phobius"/>
    </source>
</evidence>
<feature type="transmembrane region" description="Helical" evidence="2">
    <location>
        <begin position="102"/>
        <end position="121"/>
    </location>
</feature>
<protein>
    <submittedName>
        <fullName evidence="3">Uncharacterized protein</fullName>
    </submittedName>
</protein>
<gene>
    <name evidence="3" type="ORF">C1645_870612</name>
</gene>
<dbReference type="AlphaFoldDB" id="A0A397TUD4"/>
<feature type="transmembrane region" description="Helical" evidence="2">
    <location>
        <begin position="234"/>
        <end position="257"/>
    </location>
</feature>
<keyword evidence="2" id="KW-0812">Transmembrane</keyword>
<evidence type="ECO:0000313" key="3">
    <source>
        <dbReference type="EMBL" id="RIA98524.1"/>
    </source>
</evidence>
<feature type="transmembrane region" description="Helical" evidence="2">
    <location>
        <begin position="133"/>
        <end position="155"/>
    </location>
</feature>
<feature type="transmembrane region" description="Helical" evidence="2">
    <location>
        <begin position="31"/>
        <end position="49"/>
    </location>
</feature>
<dbReference type="OrthoDB" id="2369837at2759"/>
<keyword evidence="2" id="KW-1133">Transmembrane helix</keyword>
<evidence type="ECO:0000313" key="4">
    <source>
        <dbReference type="Proteomes" id="UP000265703"/>
    </source>
</evidence>
<feature type="transmembrane region" description="Helical" evidence="2">
    <location>
        <begin position="188"/>
        <end position="213"/>
    </location>
</feature>
<proteinExistence type="predicted"/>
<comment type="caution">
    <text evidence="3">The sequence shown here is derived from an EMBL/GenBank/DDBJ whole genome shotgun (WGS) entry which is preliminary data.</text>
</comment>
<reference evidence="3 4" key="1">
    <citation type="submission" date="2018-06" db="EMBL/GenBank/DDBJ databases">
        <title>Comparative genomics reveals the genomic features of Rhizophagus irregularis, R. cerebriforme, R. diaphanum and Gigaspora rosea, and their symbiotic lifestyle signature.</title>
        <authorList>
            <person name="Morin E."/>
            <person name="San Clemente H."/>
            <person name="Chen E.C.H."/>
            <person name="De La Providencia I."/>
            <person name="Hainaut M."/>
            <person name="Kuo A."/>
            <person name="Kohler A."/>
            <person name="Murat C."/>
            <person name="Tang N."/>
            <person name="Roy S."/>
            <person name="Loubradou J."/>
            <person name="Henrissat B."/>
            <person name="Grigoriev I.V."/>
            <person name="Corradi N."/>
            <person name="Roux C."/>
            <person name="Martin F.M."/>
        </authorList>
    </citation>
    <scope>NUCLEOTIDE SEQUENCE [LARGE SCALE GENOMIC DNA]</scope>
    <source>
        <strain evidence="3 4">DAOM 227022</strain>
    </source>
</reference>
<feature type="region of interest" description="Disordered" evidence="1">
    <location>
        <begin position="585"/>
        <end position="610"/>
    </location>
</feature>
<dbReference type="EMBL" id="QKYT01000014">
    <property type="protein sequence ID" value="RIA98524.1"/>
    <property type="molecule type" value="Genomic_DNA"/>
</dbReference>
<organism evidence="3 4">
    <name type="scientific">Glomus cerebriforme</name>
    <dbReference type="NCBI Taxonomy" id="658196"/>
    <lineage>
        <taxon>Eukaryota</taxon>
        <taxon>Fungi</taxon>
        <taxon>Fungi incertae sedis</taxon>
        <taxon>Mucoromycota</taxon>
        <taxon>Glomeromycotina</taxon>
        <taxon>Glomeromycetes</taxon>
        <taxon>Glomerales</taxon>
        <taxon>Glomeraceae</taxon>
        <taxon>Glomus</taxon>
    </lineage>
</organism>
<feature type="region of interest" description="Disordered" evidence="1">
    <location>
        <begin position="336"/>
        <end position="391"/>
    </location>
</feature>
<dbReference type="Proteomes" id="UP000265703">
    <property type="component" value="Unassembled WGS sequence"/>
</dbReference>
<feature type="region of interest" description="Disordered" evidence="1">
    <location>
        <begin position="527"/>
        <end position="553"/>
    </location>
</feature>
<name>A0A397TUD4_9GLOM</name>
<dbReference type="STRING" id="658196.A0A397TUD4"/>
<evidence type="ECO:0000256" key="1">
    <source>
        <dbReference type="SAM" id="MobiDB-lite"/>
    </source>
</evidence>
<keyword evidence="2" id="KW-0472">Membrane</keyword>
<feature type="transmembrane region" description="Helical" evidence="2">
    <location>
        <begin position="70"/>
        <end position="90"/>
    </location>
</feature>
<keyword evidence="4" id="KW-1185">Reference proteome</keyword>
<accession>A0A397TUD4</accession>
<sequence>MESNNNSSAVPIFAISKNTAILMTEFRGLEIYASCAIAIYFYELIVCSLSKDIKWYKMKLWSVPEVVCFFLEKFTTTVFCVISLFFLHYISHTQLSCTVLLLLQQGFFALSTTFHCFMLLIKFRVFYPKYPYLTISLFLFAVMTVLFQLINVLGFGEVKVNQLDGNCYLSNALDIEDGGDDEEEEEKILSGFFSIGFILLMIYCWIIWGFISYSIHSTRNLHFFSRKRYWRRILFDDGFMYLSLIALSQAINVIFIFDGKNYLRKYVNTTPLLILTSICAQKLIVKVSPSNNNNNNNGRDSFHLFSSINEKNIGNSQQSQNQQFLGNFIDQFYGNQNQSQPQQRQVQNYPQQPQQRQVQNYPQQPNNPQQSNQQQQNQWQPNQQQVQSYPQQLNLQQDQQIDNKQKEFSLKIPSPTYSSFTTSTKVNSIPPSLPPIIIHRNTTSDIDEGEEVRYSYTDYDDKLHLNPHDEQRTTQDFGSSLLNYFNSLTLSRCSSPVTSTNPVDKDNIEARNSEQFNSKISKISRLSNLNMNGSDPRLSQGKGIRKSQRPSQPILVDPNDIYYFTYSYDDDNEIYLFPAIQIQSDQQEEGTSSSNNNARKSNESLTPPSIRHQSFAFTGKVIADNKNDNNLLDNKKIVRGSDVQNVLSKKKSLNEYGEYGFI</sequence>